<dbReference type="PANTHER" id="PTHR21010:SF3">
    <property type="entry name" value="DAXX"/>
    <property type="match status" value="1"/>
</dbReference>
<dbReference type="Proteomes" id="UP000271087">
    <property type="component" value="Unassembled WGS sequence"/>
</dbReference>
<proteinExistence type="predicted"/>
<sequence>MFSVLLSLAKGETHQSPIHTSPRRKNLLDIVYKQHCTKQRVNESYRKLKNAFKKLHDDYLHTKGQNIFSKYIQMQQMICEVTILEKQYWQLINVPAPEPSEAANDYVSRVMETVNITQLGVPRRPGIATLLGVTTIVDSAAETIMFETIRSLSTNDLQNECDRMYITLYRLLRKYLKLREMLKELKSNFHSSRFLPIVPRYSLLKSMIKSVIREPSFAEIYHEPDI</sequence>
<reference evidence="1 2" key="2">
    <citation type="submission" date="2018-08" db="EMBL/GenBank/DDBJ databases">
        <authorList>
            <person name="Laetsch R D."/>
            <person name="Stevens L."/>
            <person name="Kumar S."/>
            <person name="Blaxter L. M."/>
        </authorList>
    </citation>
    <scope>NUCLEOTIDE SEQUENCE [LARGE SCALE GENOMIC DNA]</scope>
</reference>
<dbReference type="AlphaFoldDB" id="A0A182EIP4"/>
<reference evidence="3" key="1">
    <citation type="submission" date="2016-06" db="UniProtKB">
        <authorList>
            <consortium name="WormBaseParasite"/>
        </authorList>
    </citation>
    <scope>IDENTIFICATION</scope>
</reference>
<protein>
    <submittedName>
        <fullName evidence="3">NR LBD domain-containing protein</fullName>
    </submittedName>
</protein>
<name>A0A182EIP4_ONCOC</name>
<evidence type="ECO:0000313" key="2">
    <source>
        <dbReference type="Proteomes" id="UP000271087"/>
    </source>
</evidence>
<dbReference type="PANTHER" id="PTHR21010">
    <property type="entry name" value="AGAP001581-PA"/>
    <property type="match status" value="1"/>
</dbReference>
<evidence type="ECO:0000313" key="1">
    <source>
        <dbReference type="EMBL" id="VDK87899.1"/>
    </source>
</evidence>
<dbReference type="OrthoDB" id="10052054at2759"/>
<organism evidence="3">
    <name type="scientific">Onchocerca ochengi</name>
    <name type="common">Filarial nematode worm</name>
    <dbReference type="NCBI Taxonomy" id="42157"/>
    <lineage>
        <taxon>Eukaryota</taxon>
        <taxon>Metazoa</taxon>
        <taxon>Ecdysozoa</taxon>
        <taxon>Nematoda</taxon>
        <taxon>Chromadorea</taxon>
        <taxon>Rhabditida</taxon>
        <taxon>Spirurina</taxon>
        <taxon>Spiruromorpha</taxon>
        <taxon>Filarioidea</taxon>
        <taxon>Onchocercidae</taxon>
        <taxon>Onchocerca</taxon>
    </lineage>
</organism>
<dbReference type="EMBL" id="UYRW01003092">
    <property type="protein sequence ID" value="VDK87899.1"/>
    <property type="molecule type" value="Genomic_DNA"/>
</dbReference>
<dbReference type="WBParaSite" id="nOo.2.0.1.t07976-RA">
    <property type="protein sequence ID" value="nOo.2.0.1.t07976-RA"/>
    <property type="gene ID" value="nOo.2.0.1.g07976"/>
</dbReference>
<keyword evidence="2" id="KW-1185">Reference proteome</keyword>
<accession>A0A182EIP4</accession>
<gene>
    <name evidence="1" type="ORF">NOO_LOCUS7976</name>
</gene>
<evidence type="ECO:0000313" key="3">
    <source>
        <dbReference type="WBParaSite" id="nOo.2.0.1.t07976-RA"/>
    </source>
</evidence>